<reference evidence="3" key="1">
    <citation type="submission" date="2022-07" db="EMBL/GenBank/DDBJ databases">
        <title>Draft genome sequence of Zalerion maritima ATCC 34329, a (micro)plastics degrading marine fungus.</title>
        <authorList>
            <person name="Paco A."/>
            <person name="Goncalves M.F.M."/>
            <person name="Rocha-Santos T.A.P."/>
            <person name="Alves A."/>
        </authorList>
    </citation>
    <scope>NUCLEOTIDE SEQUENCE</scope>
    <source>
        <strain evidence="3">ATCC 34329</strain>
    </source>
</reference>
<evidence type="ECO:0000313" key="4">
    <source>
        <dbReference type="Proteomes" id="UP001201980"/>
    </source>
</evidence>
<organism evidence="3 4">
    <name type="scientific">Zalerion maritima</name>
    <dbReference type="NCBI Taxonomy" id="339359"/>
    <lineage>
        <taxon>Eukaryota</taxon>
        <taxon>Fungi</taxon>
        <taxon>Dikarya</taxon>
        <taxon>Ascomycota</taxon>
        <taxon>Pezizomycotina</taxon>
        <taxon>Sordariomycetes</taxon>
        <taxon>Lulworthiomycetidae</taxon>
        <taxon>Lulworthiales</taxon>
        <taxon>Lulworthiaceae</taxon>
        <taxon>Zalerion</taxon>
    </lineage>
</organism>
<dbReference type="InterPro" id="IPR000182">
    <property type="entry name" value="GNAT_dom"/>
</dbReference>
<name>A0AAD5RUC5_9PEZI</name>
<dbReference type="SUPFAM" id="SSF55729">
    <property type="entry name" value="Acyl-CoA N-acyltransferases (Nat)"/>
    <property type="match status" value="1"/>
</dbReference>
<protein>
    <recommendedName>
        <fullName evidence="2">N-acetyltransferase domain-containing protein</fullName>
    </recommendedName>
</protein>
<proteinExistence type="predicted"/>
<accession>A0AAD5RUC5</accession>
<evidence type="ECO:0000313" key="3">
    <source>
        <dbReference type="EMBL" id="KAJ2903598.1"/>
    </source>
</evidence>
<evidence type="ECO:0000259" key="2">
    <source>
        <dbReference type="Pfam" id="PF00583"/>
    </source>
</evidence>
<feature type="compositionally biased region" description="Polar residues" evidence="1">
    <location>
        <begin position="118"/>
        <end position="127"/>
    </location>
</feature>
<feature type="region of interest" description="Disordered" evidence="1">
    <location>
        <begin position="470"/>
        <end position="492"/>
    </location>
</feature>
<dbReference type="AlphaFoldDB" id="A0AAD5RUC5"/>
<dbReference type="GO" id="GO:0016747">
    <property type="term" value="F:acyltransferase activity, transferring groups other than amino-acyl groups"/>
    <property type="evidence" value="ECO:0007669"/>
    <property type="project" value="InterPro"/>
</dbReference>
<dbReference type="Pfam" id="PF00583">
    <property type="entry name" value="Acetyltransf_1"/>
    <property type="match status" value="1"/>
</dbReference>
<dbReference type="Gene3D" id="3.40.630.30">
    <property type="match status" value="1"/>
</dbReference>
<keyword evidence="4" id="KW-1185">Reference proteome</keyword>
<evidence type="ECO:0000256" key="1">
    <source>
        <dbReference type="SAM" id="MobiDB-lite"/>
    </source>
</evidence>
<feature type="compositionally biased region" description="Low complexity" evidence="1">
    <location>
        <begin position="150"/>
        <end position="197"/>
    </location>
</feature>
<feature type="domain" description="N-acetyltransferase" evidence="2">
    <location>
        <begin position="379"/>
        <end position="422"/>
    </location>
</feature>
<dbReference type="InterPro" id="IPR016181">
    <property type="entry name" value="Acyl_CoA_acyltransferase"/>
</dbReference>
<dbReference type="Proteomes" id="UP001201980">
    <property type="component" value="Unassembled WGS sequence"/>
</dbReference>
<feature type="compositionally biased region" description="Basic and acidic residues" evidence="1">
    <location>
        <begin position="479"/>
        <end position="492"/>
    </location>
</feature>
<feature type="compositionally biased region" description="Polar residues" evidence="1">
    <location>
        <begin position="347"/>
        <end position="357"/>
    </location>
</feature>
<sequence length="492" mass="51954">MATTTTTTTVSHHGHHGVPELDLSALRLQTSSVVDRFNETVPGLRTSADRDEKARRQRNGWGIVDTPEAAVGFWEISSPPMLDEVAAAQVRFCGPRGGPTFFTFLRANLALDAAMSSPSVNTETPQLTPLGATSPLASPPSPPSPYTIHSLSSASSASSESSSPFSSFPSPPLSRATSSAASSRAPSTRRPSTRGSSEAGVPTSSTSHPGLPRLSLSPASSPPTKAAALRLIAASISEDRASAAKRLARHPLCLSLLLAVLTTACRLCPRRDTGTLLALFSGLAGAYLALARCLTAGYEAASGGVAPSFLVRDHATGEEDVVVAALWGADLVGSLVLRLEPAGQGPGSWSPNVSPPHSSGRGGNNRRHKPRGSIGSLKSLQRRGGKGVIRAWTVQEGYRGRGVGTHLLSEAVKTVREKMGREAEVGFAREHANATRVLPEWLDGDVRRRETRAWLALRDVVRDWDGRGRRRRAGCKGRRGAEGEDARRSTCG</sequence>
<gene>
    <name evidence="3" type="ORF">MKZ38_009651</name>
</gene>
<dbReference type="CDD" id="cd04301">
    <property type="entry name" value="NAT_SF"/>
    <property type="match status" value="1"/>
</dbReference>
<feature type="region of interest" description="Disordered" evidence="1">
    <location>
        <begin position="118"/>
        <end position="222"/>
    </location>
</feature>
<feature type="region of interest" description="Disordered" evidence="1">
    <location>
        <begin position="344"/>
        <end position="382"/>
    </location>
</feature>
<dbReference type="EMBL" id="JAKWBI020000077">
    <property type="protein sequence ID" value="KAJ2903598.1"/>
    <property type="molecule type" value="Genomic_DNA"/>
</dbReference>
<comment type="caution">
    <text evidence="3">The sequence shown here is derived from an EMBL/GenBank/DDBJ whole genome shotgun (WGS) entry which is preliminary data.</text>
</comment>
<feature type="compositionally biased region" description="Low complexity" evidence="1">
    <location>
        <begin position="211"/>
        <end position="222"/>
    </location>
</feature>